<dbReference type="EMBL" id="JQBA01000020">
    <property type="protein sequence ID" value="KRN44178.1"/>
    <property type="molecule type" value="Genomic_DNA"/>
</dbReference>
<feature type="region of interest" description="Disordered" evidence="1">
    <location>
        <begin position="31"/>
        <end position="60"/>
    </location>
</feature>
<dbReference type="Gene3D" id="3.40.570.10">
    <property type="entry name" value="Extracellular Endonuclease, subunit A"/>
    <property type="match status" value="1"/>
</dbReference>
<keyword evidence="4" id="KW-1185">Reference proteome</keyword>
<dbReference type="Proteomes" id="UP000051639">
    <property type="component" value="Unassembled WGS sequence"/>
</dbReference>
<dbReference type="GO" id="GO:0016787">
    <property type="term" value="F:hydrolase activity"/>
    <property type="evidence" value="ECO:0007669"/>
    <property type="project" value="InterPro"/>
</dbReference>
<dbReference type="RefSeq" id="WP_056994443.1">
    <property type="nucleotide sequence ID" value="NZ_JQBA01000020.1"/>
</dbReference>
<evidence type="ECO:0000313" key="3">
    <source>
        <dbReference type="EMBL" id="KRN44178.1"/>
    </source>
</evidence>
<feature type="compositionally biased region" description="Polar residues" evidence="1">
    <location>
        <begin position="31"/>
        <end position="58"/>
    </location>
</feature>
<gene>
    <name evidence="3" type="ORF">IV41_GL000742</name>
</gene>
<dbReference type="InterPro" id="IPR001604">
    <property type="entry name" value="Endo_G_ENPP1-like_dom"/>
</dbReference>
<feature type="domain" description="DNA/RNA non-specific endonuclease/pyrophosphatase/phosphodiesterase" evidence="2">
    <location>
        <begin position="97"/>
        <end position="270"/>
    </location>
</feature>
<dbReference type="AlphaFoldDB" id="A0A0R2GTF1"/>
<comment type="caution">
    <text evidence="3">The sequence shown here is derived from an EMBL/GenBank/DDBJ whole genome shotgun (WGS) entry which is preliminary data.</text>
</comment>
<reference evidence="3 4" key="1">
    <citation type="journal article" date="2015" name="Genome Announc.">
        <title>Expanding the biotechnology potential of lactobacilli through comparative genomics of 213 strains and associated genera.</title>
        <authorList>
            <person name="Sun Z."/>
            <person name="Harris H.M."/>
            <person name="McCann A."/>
            <person name="Guo C."/>
            <person name="Argimon S."/>
            <person name="Zhang W."/>
            <person name="Yang X."/>
            <person name="Jeffery I.B."/>
            <person name="Cooney J.C."/>
            <person name="Kagawa T.F."/>
            <person name="Liu W."/>
            <person name="Song Y."/>
            <person name="Salvetti E."/>
            <person name="Wrobel A."/>
            <person name="Rasinkangas P."/>
            <person name="Parkhill J."/>
            <person name="Rea M.C."/>
            <person name="O'Sullivan O."/>
            <person name="Ritari J."/>
            <person name="Douillard F.P."/>
            <person name="Paul Ross R."/>
            <person name="Yang R."/>
            <person name="Briner A.E."/>
            <person name="Felis G.E."/>
            <person name="de Vos W.M."/>
            <person name="Barrangou R."/>
            <person name="Klaenhammer T.R."/>
            <person name="Caufield P.W."/>
            <person name="Cui Y."/>
            <person name="Zhang H."/>
            <person name="O'Toole P.W."/>
        </authorList>
    </citation>
    <scope>NUCLEOTIDE SEQUENCE [LARGE SCALE GENOMIC DNA]</scope>
    <source>
        <strain evidence="3 4">DSM 14792</strain>
    </source>
</reference>
<organism evidence="3 4">
    <name type="scientific">Limosilactobacillus ingluviei</name>
    <dbReference type="NCBI Taxonomy" id="148604"/>
    <lineage>
        <taxon>Bacteria</taxon>
        <taxon>Bacillati</taxon>
        <taxon>Bacillota</taxon>
        <taxon>Bacilli</taxon>
        <taxon>Lactobacillales</taxon>
        <taxon>Lactobacillaceae</taxon>
        <taxon>Limosilactobacillus</taxon>
    </lineage>
</organism>
<dbReference type="InterPro" id="IPR044929">
    <property type="entry name" value="DNA/RNA_non-sp_Endonuclease_sf"/>
</dbReference>
<evidence type="ECO:0000259" key="2">
    <source>
        <dbReference type="SMART" id="SM00892"/>
    </source>
</evidence>
<dbReference type="PATRIC" id="fig|148604.4.peg.751"/>
<sequence length="278" mass="31215">MKKKLSRSLIIGWLVLLLMLISGCGPTNRLTDTQSTSNANESVSTAKSNSEPSSSDYQSLGGIDKQQLQQLAKLDFHSGDKVVVEVNGGHSTLNPKAWQSNHIIYSPLDSLNRTSSPNTAFLEERNIANSYLREQQTFQPSGWHYNHGRNQIYNRGHLIAYSLSAGIDQNGNYQPNDTSGDQNNPKNLFTQSAYTNQKVQTYYEGLVRTALRQHKKVIYQATAVFRGEERMARGVNLQAVSTDGSLDFNVYIFNVQPNVAFDYQTGRWGVDRSMQIRQ</sequence>
<protein>
    <submittedName>
        <fullName evidence="3">DNA nuclease</fullName>
    </submittedName>
</protein>
<proteinExistence type="predicted"/>
<accession>A0A0R2GTF1</accession>
<dbReference type="PROSITE" id="PS51257">
    <property type="entry name" value="PROKAR_LIPOPROTEIN"/>
    <property type="match status" value="1"/>
</dbReference>
<dbReference type="GO" id="GO:0003676">
    <property type="term" value="F:nucleic acid binding"/>
    <property type="evidence" value="ECO:0007669"/>
    <property type="project" value="InterPro"/>
</dbReference>
<dbReference type="OrthoDB" id="9783680at2"/>
<name>A0A0R2GTF1_9LACO</name>
<dbReference type="SMART" id="SM00892">
    <property type="entry name" value="Endonuclease_NS"/>
    <property type="match status" value="1"/>
</dbReference>
<dbReference type="Pfam" id="PF01223">
    <property type="entry name" value="Endonuclease_NS"/>
    <property type="match status" value="1"/>
</dbReference>
<evidence type="ECO:0000256" key="1">
    <source>
        <dbReference type="SAM" id="MobiDB-lite"/>
    </source>
</evidence>
<evidence type="ECO:0000313" key="4">
    <source>
        <dbReference type="Proteomes" id="UP000051639"/>
    </source>
</evidence>
<dbReference type="GO" id="GO:0046872">
    <property type="term" value="F:metal ion binding"/>
    <property type="evidence" value="ECO:0007669"/>
    <property type="project" value="InterPro"/>
</dbReference>